<evidence type="ECO:0000313" key="2">
    <source>
        <dbReference type="EMBL" id="MDZ5459744.1"/>
    </source>
</evidence>
<sequence length="164" mass="17505">MTFPGTFPAPPAAGRSTASSHPSRAPWRRRPAPHAGYTLVELLVVISLVALGTMLVEPALPDARRDALEREAMRLAAMLEGARAQSRLQGRLVRWQPRPGGFGFTGTAQGRTVAWLTPQVQVAAPGELVLGPEPMLQAQALTLVLGPYRVRIASDGLAPFAVAR</sequence>
<dbReference type="Proteomes" id="UP001293718">
    <property type="component" value="Unassembled WGS sequence"/>
</dbReference>
<proteinExistence type="predicted"/>
<dbReference type="NCBIfam" id="TIGR02532">
    <property type="entry name" value="IV_pilin_GFxxxE"/>
    <property type="match status" value="1"/>
</dbReference>
<dbReference type="InterPro" id="IPR045584">
    <property type="entry name" value="Pilin-like"/>
</dbReference>
<protein>
    <submittedName>
        <fullName evidence="2">Prepilin-type N-terminal cleavage/methylation domain-containing protein</fullName>
    </submittedName>
</protein>
<dbReference type="SUPFAM" id="SSF54523">
    <property type="entry name" value="Pili subunits"/>
    <property type="match status" value="1"/>
</dbReference>
<name>A0ABU5ILI7_9BURK</name>
<organism evidence="2 3">
    <name type="scientific">Azohydromonas lata</name>
    <dbReference type="NCBI Taxonomy" id="45677"/>
    <lineage>
        <taxon>Bacteria</taxon>
        <taxon>Pseudomonadati</taxon>
        <taxon>Pseudomonadota</taxon>
        <taxon>Betaproteobacteria</taxon>
        <taxon>Burkholderiales</taxon>
        <taxon>Sphaerotilaceae</taxon>
        <taxon>Azohydromonas</taxon>
    </lineage>
</organism>
<dbReference type="RefSeq" id="WP_322467403.1">
    <property type="nucleotide sequence ID" value="NZ_JAXOJX010000049.1"/>
</dbReference>
<accession>A0ABU5ILI7</accession>
<feature type="compositionally biased region" description="Low complexity" evidence="1">
    <location>
        <begin position="1"/>
        <end position="25"/>
    </location>
</feature>
<dbReference type="InterPro" id="IPR012902">
    <property type="entry name" value="N_methyl_site"/>
</dbReference>
<keyword evidence="3" id="KW-1185">Reference proteome</keyword>
<dbReference type="PROSITE" id="PS00409">
    <property type="entry name" value="PROKAR_NTER_METHYL"/>
    <property type="match status" value="1"/>
</dbReference>
<evidence type="ECO:0000313" key="3">
    <source>
        <dbReference type="Proteomes" id="UP001293718"/>
    </source>
</evidence>
<dbReference type="Pfam" id="PF07963">
    <property type="entry name" value="N_methyl"/>
    <property type="match status" value="1"/>
</dbReference>
<comment type="caution">
    <text evidence="2">The sequence shown here is derived from an EMBL/GenBank/DDBJ whole genome shotgun (WGS) entry which is preliminary data.</text>
</comment>
<reference evidence="2 3" key="1">
    <citation type="submission" date="2023-11" db="EMBL/GenBank/DDBJ databases">
        <title>Draft genome of Azohydromonas lata strain H1 (DSM1123), a polyhydroxyalkanoate producer.</title>
        <authorList>
            <person name="Traversa D."/>
            <person name="D'Addabbo P."/>
            <person name="Pazzani C."/>
            <person name="Manzari C."/>
            <person name="Chiara M."/>
            <person name="Scrascia M."/>
        </authorList>
    </citation>
    <scope>NUCLEOTIDE SEQUENCE [LARGE SCALE GENOMIC DNA]</scope>
    <source>
        <strain evidence="2 3">H1</strain>
    </source>
</reference>
<dbReference type="EMBL" id="JAXOJX010000049">
    <property type="protein sequence ID" value="MDZ5459744.1"/>
    <property type="molecule type" value="Genomic_DNA"/>
</dbReference>
<evidence type="ECO:0000256" key="1">
    <source>
        <dbReference type="SAM" id="MobiDB-lite"/>
    </source>
</evidence>
<gene>
    <name evidence="2" type="ORF">SM757_24500</name>
</gene>
<feature type="region of interest" description="Disordered" evidence="1">
    <location>
        <begin position="1"/>
        <end position="30"/>
    </location>
</feature>